<proteinExistence type="predicted"/>
<evidence type="ECO:0000313" key="2">
    <source>
        <dbReference type="Proteomes" id="UP001601197"/>
    </source>
</evidence>
<protein>
    <submittedName>
        <fullName evidence="1">Uncharacterized protein</fullName>
    </submittedName>
</protein>
<sequence length="42" mass="4135">MAGDTGGGGAGTGDDLVLDDAVADLGSQWGRYEYVTGIGFAV</sequence>
<dbReference type="EMBL" id="JBIAFJ010000018">
    <property type="protein sequence ID" value="MFE9171877.1"/>
    <property type="molecule type" value="Genomic_DNA"/>
</dbReference>
<evidence type="ECO:0000313" key="1">
    <source>
        <dbReference type="EMBL" id="MFE9171877.1"/>
    </source>
</evidence>
<accession>A0ABW6KVG4</accession>
<dbReference type="RefSeq" id="WP_267893421.1">
    <property type="nucleotide sequence ID" value="NZ_JBIAFJ010000018.1"/>
</dbReference>
<name>A0ABW6KVG4_9ACTN</name>
<keyword evidence="2" id="KW-1185">Reference proteome</keyword>
<reference evidence="1 2" key="1">
    <citation type="submission" date="2024-10" db="EMBL/GenBank/DDBJ databases">
        <title>The Natural Products Discovery Center: Release of the First 8490 Sequenced Strains for Exploring Actinobacteria Biosynthetic Diversity.</title>
        <authorList>
            <person name="Kalkreuter E."/>
            <person name="Kautsar S.A."/>
            <person name="Yang D."/>
            <person name="Bader C.D."/>
            <person name="Teijaro C.N."/>
            <person name="Fluegel L."/>
            <person name="Davis C.M."/>
            <person name="Simpson J.R."/>
            <person name="Lauterbach L."/>
            <person name="Steele A.D."/>
            <person name="Gui C."/>
            <person name="Meng S."/>
            <person name="Li G."/>
            <person name="Viehrig K."/>
            <person name="Ye F."/>
            <person name="Su P."/>
            <person name="Kiefer A.F."/>
            <person name="Nichols A."/>
            <person name="Cepeda A.J."/>
            <person name="Yan W."/>
            <person name="Fan B."/>
            <person name="Jiang Y."/>
            <person name="Adhikari A."/>
            <person name="Zheng C.-J."/>
            <person name="Schuster L."/>
            <person name="Cowan T.M."/>
            <person name="Smanski M.J."/>
            <person name="Chevrette M.G."/>
            <person name="De Carvalho L.P.S."/>
            <person name="Shen B."/>
        </authorList>
    </citation>
    <scope>NUCLEOTIDE SEQUENCE [LARGE SCALE GENOMIC DNA]</scope>
    <source>
        <strain evidence="1 2">NPDC007147</strain>
    </source>
</reference>
<dbReference type="Proteomes" id="UP001601197">
    <property type="component" value="Unassembled WGS sequence"/>
</dbReference>
<comment type="caution">
    <text evidence="1">The sequence shown here is derived from an EMBL/GenBank/DDBJ whole genome shotgun (WGS) entry which is preliminary data.</text>
</comment>
<gene>
    <name evidence="1" type="ORF">ACFYNZ_20675</name>
</gene>
<organism evidence="1 2">
    <name type="scientific">Streptomyces kebangsaanensis</name>
    <dbReference type="NCBI Taxonomy" id="864058"/>
    <lineage>
        <taxon>Bacteria</taxon>
        <taxon>Bacillati</taxon>
        <taxon>Actinomycetota</taxon>
        <taxon>Actinomycetes</taxon>
        <taxon>Kitasatosporales</taxon>
        <taxon>Streptomycetaceae</taxon>
        <taxon>Streptomyces</taxon>
    </lineage>
</organism>